<evidence type="ECO:0000256" key="3">
    <source>
        <dbReference type="ARBA" id="ARBA00022692"/>
    </source>
</evidence>
<evidence type="ECO:0000256" key="2">
    <source>
        <dbReference type="ARBA" id="ARBA00022481"/>
    </source>
</evidence>
<dbReference type="NCBIfam" id="TIGR02532">
    <property type="entry name" value="IV_pilin_GFxxxE"/>
    <property type="match status" value="1"/>
</dbReference>
<evidence type="ECO:0000256" key="5">
    <source>
        <dbReference type="ARBA" id="ARBA00023136"/>
    </source>
</evidence>
<dbReference type="InterPro" id="IPR045584">
    <property type="entry name" value="Pilin-like"/>
</dbReference>
<dbReference type="GO" id="GO:0015627">
    <property type="term" value="C:type II protein secretion system complex"/>
    <property type="evidence" value="ECO:0007669"/>
    <property type="project" value="InterPro"/>
</dbReference>
<dbReference type="SUPFAM" id="SSF54523">
    <property type="entry name" value="Pili subunits"/>
    <property type="match status" value="1"/>
</dbReference>
<dbReference type="PANTHER" id="PTHR30093">
    <property type="entry name" value="GENERAL SECRETION PATHWAY PROTEIN G"/>
    <property type="match status" value="1"/>
</dbReference>
<dbReference type="Proteomes" id="UP000183206">
    <property type="component" value="Unassembled WGS sequence"/>
</dbReference>
<dbReference type="PROSITE" id="PS00409">
    <property type="entry name" value="PROKAR_NTER_METHYL"/>
    <property type="match status" value="1"/>
</dbReference>
<dbReference type="Pfam" id="PF07963">
    <property type="entry name" value="N_methyl"/>
    <property type="match status" value="1"/>
</dbReference>
<organism evidence="7 8">
    <name type="scientific">Candidatus Nomurabacteria bacterium CG1_02_47_685</name>
    <dbReference type="NCBI Taxonomy" id="1805282"/>
    <lineage>
        <taxon>Bacteria</taxon>
        <taxon>Candidatus Nomuraibacteriota</taxon>
    </lineage>
</organism>
<keyword evidence="3 6" id="KW-0812">Transmembrane</keyword>
<dbReference type="InterPro" id="IPR002416">
    <property type="entry name" value="T2SS_protein-GspH"/>
</dbReference>
<reference evidence="7 8" key="1">
    <citation type="journal article" date="2016" name="Environ. Microbiol.">
        <title>Genomic resolution of a cold subsurface aquifer community provides metabolic insights for novel microbes adapted to high CO concentrations.</title>
        <authorList>
            <person name="Probst A.J."/>
            <person name="Castelle C.J."/>
            <person name="Singh A."/>
            <person name="Brown C.T."/>
            <person name="Anantharaman K."/>
            <person name="Sharon I."/>
            <person name="Hug L.A."/>
            <person name="Burstein D."/>
            <person name="Emerson J.B."/>
            <person name="Thomas B.C."/>
            <person name="Banfield J.F."/>
        </authorList>
    </citation>
    <scope>NUCLEOTIDE SEQUENCE [LARGE SCALE GENOMIC DNA]</scope>
    <source>
        <strain evidence="7">CG1_02_47_685</strain>
    </source>
</reference>
<dbReference type="AlphaFoldDB" id="A0A1J4VDM0"/>
<dbReference type="InterPro" id="IPR012902">
    <property type="entry name" value="N_methyl_site"/>
</dbReference>
<comment type="subcellular location">
    <subcellularLocation>
        <location evidence="1">Membrane</location>
        <topology evidence="1">Single-pass membrane protein</topology>
    </subcellularLocation>
</comment>
<feature type="transmembrane region" description="Helical" evidence="6">
    <location>
        <begin position="12"/>
        <end position="32"/>
    </location>
</feature>
<evidence type="ECO:0008006" key="9">
    <source>
        <dbReference type="Google" id="ProtNLM"/>
    </source>
</evidence>
<sequence>MKVSNKRGFTLIELLVVIAIIGILASVVLASLNTARDKGSVAAAKAEMSGVRAQAELFFDSNSNSYDGGAAASDVCDPLGLAGGVSGVNALVLAAAKAGLSTAVVAVNQAGPTTAASASCNSSAGAYAAEVALKVGGFFCVDSTGKGQVNAAAGLGAAADYSC</sequence>
<dbReference type="GO" id="GO:0016020">
    <property type="term" value="C:membrane"/>
    <property type="evidence" value="ECO:0007669"/>
    <property type="project" value="UniProtKB-SubCell"/>
</dbReference>
<evidence type="ECO:0000256" key="1">
    <source>
        <dbReference type="ARBA" id="ARBA00004167"/>
    </source>
</evidence>
<dbReference type="GO" id="GO:0015628">
    <property type="term" value="P:protein secretion by the type II secretion system"/>
    <property type="evidence" value="ECO:0007669"/>
    <property type="project" value="InterPro"/>
</dbReference>
<comment type="caution">
    <text evidence="7">The sequence shown here is derived from an EMBL/GenBank/DDBJ whole genome shotgun (WGS) entry which is preliminary data.</text>
</comment>
<keyword evidence="2" id="KW-0488">Methylation</keyword>
<evidence type="ECO:0000313" key="8">
    <source>
        <dbReference type="Proteomes" id="UP000183206"/>
    </source>
</evidence>
<keyword evidence="4 6" id="KW-1133">Transmembrane helix</keyword>
<dbReference type="Gene3D" id="3.30.700.10">
    <property type="entry name" value="Glycoprotein, Type 4 Pilin"/>
    <property type="match status" value="1"/>
</dbReference>
<evidence type="ECO:0000256" key="6">
    <source>
        <dbReference type="SAM" id="Phobius"/>
    </source>
</evidence>
<keyword evidence="5 6" id="KW-0472">Membrane</keyword>
<protein>
    <recommendedName>
        <fullName evidence="9">Type II secretion system protein GspG C-terminal domain-containing protein</fullName>
    </recommendedName>
</protein>
<proteinExistence type="predicted"/>
<dbReference type="PRINTS" id="PR00885">
    <property type="entry name" value="BCTERIALGSPH"/>
</dbReference>
<evidence type="ECO:0000256" key="4">
    <source>
        <dbReference type="ARBA" id="ARBA00022989"/>
    </source>
</evidence>
<gene>
    <name evidence="7" type="ORF">AUJ44_02750</name>
</gene>
<evidence type="ECO:0000313" key="7">
    <source>
        <dbReference type="EMBL" id="OIO32279.1"/>
    </source>
</evidence>
<name>A0A1J4VDM0_9BACT</name>
<dbReference type="STRING" id="1805282.AUJ44_02750"/>
<accession>A0A1J4VDM0</accession>
<dbReference type="EMBL" id="MNVO01000045">
    <property type="protein sequence ID" value="OIO32279.1"/>
    <property type="molecule type" value="Genomic_DNA"/>
</dbReference>